<gene>
    <name evidence="1" type="ORF">BpHYR1_031835</name>
</gene>
<dbReference type="AlphaFoldDB" id="A0A3M7SYK0"/>
<keyword evidence="2" id="KW-1185">Reference proteome</keyword>
<protein>
    <submittedName>
        <fullName evidence="1">Uncharacterized protein</fullName>
    </submittedName>
</protein>
<dbReference type="Proteomes" id="UP000276133">
    <property type="component" value="Unassembled WGS sequence"/>
</dbReference>
<reference evidence="1 2" key="1">
    <citation type="journal article" date="2018" name="Sci. Rep.">
        <title>Genomic signatures of local adaptation to the degree of environmental predictability in rotifers.</title>
        <authorList>
            <person name="Franch-Gras L."/>
            <person name="Hahn C."/>
            <person name="Garcia-Roger E.M."/>
            <person name="Carmona M.J."/>
            <person name="Serra M."/>
            <person name="Gomez A."/>
        </authorList>
    </citation>
    <scope>NUCLEOTIDE SEQUENCE [LARGE SCALE GENOMIC DNA]</scope>
    <source>
        <strain evidence="1">HYR1</strain>
    </source>
</reference>
<sequence>MNREAWIYYYSFCNLNSFEKAKTKKSKLKNNYTKDIKKQNYSLMIRTDIRNSIIEHFEKNISFFDKLKLEIKESLKNLQHSAICYATF</sequence>
<comment type="caution">
    <text evidence="1">The sequence shown here is derived from an EMBL/GenBank/DDBJ whole genome shotgun (WGS) entry which is preliminary data.</text>
</comment>
<evidence type="ECO:0000313" key="1">
    <source>
        <dbReference type="EMBL" id="RNA40640.1"/>
    </source>
</evidence>
<organism evidence="1 2">
    <name type="scientific">Brachionus plicatilis</name>
    <name type="common">Marine rotifer</name>
    <name type="synonym">Brachionus muelleri</name>
    <dbReference type="NCBI Taxonomy" id="10195"/>
    <lineage>
        <taxon>Eukaryota</taxon>
        <taxon>Metazoa</taxon>
        <taxon>Spiralia</taxon>
        <taxon>Gnathifera</taxon>
        <taxon>Rotifera</taxon>
        <taxon>Eurotatoria</taxon>
        <taxon>Monogononta</taxon>
        <taxon>Pseudotrocha</taxon>
        <taxon>Ploima</taxon>
        <taxon>Brachionidae</taxon>
        <taxon>Brachionus</taxon>
    </lineage>
</organism>
<evidence type="ECO:0000313" key="2">
    <source>
        <dbReference type="Proteomes" id="UP000276133"/>
    </source>
</evidence>
<proteinExistence type="predicted"/>
<name>A0A3M7SYK0_BRAPC</name>
<dbReference type="EMBL" id="REGN01000619">
    <property type="protein sequence ID" value="RNA40640.1"/>
    <property type="molecule type" value="Genomic_DNA"/>
</dbReference>
<accession>A0A3M7SYK0</accession>